<dbReference type="InterPro" id="IPR001763">
    <property type="entry name" value="Rhodanese-like_dom"/>
</dbReference>
<name>A0A1H2QLJ8_9GAMM</name>
<dbReference type="EMBL" id="FNNI01000001">
    <property type="protein sequence ID" value="SDW07768.1"/>
    <property type="molecule type" value="Genomic_DNA"/>
</dbReference>
<dbReference type="InterPro" id="IPR036873">
    <property type="entry name" value="Rhodanese-like_dom_sf"/>
</dbReference>
<keyword evidence="5" id="KW-1185">Reference proteome</keyword>
<dbReference type="PROSITE" id="PS50206">
    <property type="entry name" value="RHODANESE_3"/>
    <property type="match status" value="2"/>
</dbReference>
<evidence type="ECO:0000259" key="3">
    <source>
        <dbReference type="PROSITE" id="PS50206"/>
    </source>
</evidence>
<keyword evidence="4" id="KW-0670">Pyruvate</keyword>
<dbReference type="GO" id="GO:0004792">
    <property type="term" value="F:thiosulfate-cyanide sulfurtransferase activity"/>
    <property type="evidence" value="ECO:0007669"/>
    <property type="project" value="TreeGrafter"/>
</dbReference>
<proteinExistence type="predicted"/>
<feature type="domain" description="Rhodanese" evidence="3">
    <location>
        <begin position="174"/>
        <end position="274"/>
    </location>
</feature>
<dbReference type="PANTHER" id="PTHR11364:SF27">
    <property type="entry name" value="SULFURTRANSFERASE"/>
    <property type="match status" value="1"/>
</dbReference>
<dbReference type="AlphaFoldDB" id="A0A1H2QLJ8"/>
<keyword evidence="2" id="KW-0677">Repeat</keyword>
<dbReference type="PANTHER" id="PTHR11364">
    <property type="entry name" value="THIOSULFATE SULFERTANSFERASE"/>
    <property type="match status" value="1"/>
</dbReference>
<protein>
    <submittedName>
        <fullName evidence="4">Thiosulfate/3-mercaptopyruvate sulfurtransferase</fullName>
    </submittedName>
</protein>
<dbReference type="SUPFAM" id="SSF52821">
    <property type="entry name" value="Rhodanese/Cell cycle control phosphatase"/>
    <property type="match status" value="2"/>
</dbReference>
<sequence length="277" mass="29910">MMDPLISVASLRARLTRGEPLRILDCRARLGDPDAGKRLWQEGHIPGSMPVSLDHDLAAKPGKGGRHPLPSKDDFIAGMQRMGIEPAIPVVVYDDRGGQLAAARAWWMLSCWAGHPDVMVLDGGLPAWEAQGETLASENDERVSFPDRSHWHPRFDDQAVVTADDVLAGSSLTIDARSKERFRGETETVDPVAGHIPGAHCHPSQSNLSDDGHFKAAATLDADLPVAQHTIAYCGSGVTACHNILAYAIAGRELPRLYVGSWSHWIQDGARPVATGD</sequence>
<gene>
    <name evidence="4" type="ORF">SAMN05443545_101105</name>
</gene>
<dbReference type="SMART" id="SM00450">
    <property type="entry name" value="RHOD"/>
    <property type="match status" value="2"/>
</dbReference>
<accession>A0A1H2QLJ8</accession>
<evidence type="ECO:0000256" key="2">
    <source>
        <dbReference type="ARBA" id="ARBA00022737"/>
    </source>
</evidence>
<evidence type="ECO:0000256" key="1">
    <source>
        <dbReference type="ARBA" id="ARBA00022679"/>
    </source>
</evidence>
<dbReference type="Pfam" id="PF00581">
    <property type="entry name" value="Rhodanese"/>
    <property type="match status" value="2"/>
</dbReference>
<dbReference type="STRING" id="574349.SAMN05443545_101105"/>
<dbReference type="CDD" id="cd01448">
    <property type="entry name" value="TST_Repeat_1"/>
    <property type="match status" value="1"/>
</dbReference>
<organism evidence="4 5">
    <name type="scientific">Aidingimonas halophila</name>
    <dbReference type="NCBI Taxonomy" id="574349"/>
    <lineage>
        <taxon>Bacteria</taxon>
        <taxon>Pseudomonadati</taxon>
        <taxon>Pseudomonadota</taxon>
        <taxon>Gammaproteobacteria</taxon>
        <taxon>Oceanospirillales</taxon>
        <taxon>Halomonadaceae</taxon>
        <taxon>Aidingimonas</taxon>
    </lineage>
</organism>
<dbReference type="OrthoDB" id="9781034at2"/>
<dbReference type="InterPro" id="IPR045078">
    <property type="entry name" value="TST/MPST-like"/>
</dbReference>
<dbReference type="CDD" id="cd01449">
    <property type="entry name" value="TST_Repeat_2"/>
    <property type="match status" value="1"/>
</dbReference>
<feature type="domain" description="Rhodanese" evidence="3">
    <location>
        <begin position="17"/>
        <end position="137"/>
    </location>
</feature>
<dbReference type="Proteomes" id="UP000198500">
    <property type="component" value="Unassembled WGS sequence"/>
</dbReference>
<dbReference type="Gene3D" id="3.40.250.10">
    <property type="entry name" value="Rhodanese-like domain"/>
    <property type="match status" value="2"/>
</dbReference>
<reference evidence="4 5" key="1">
    <citation type="submission" date="2016-10" db="EMBL/GenBank/DDBJ databases">
        <authorList>
            <person name="de Groot N.N."/>
        </authorList>
    </citation>
    <scope>NUCLEOTIDE SEQUENCE [LARGE SCALE GENOMIC DNA]</scope>
    <source>
        <strain evidence="4 5">DSM 19219</strain>
    </source>
</reference>
<dbReference type="RefSeq" id="WP_092567544.1">
    <property type="nucleotide sequence ID" value="NZ_BMXH01000001.1"/>
</dbReference>
<evidence type="ECO:0000313" key="4">
    <source>
        <dbReference type="EMBL" id="SDW07768.1"/>
    </source>
</evidence>
<keyword evidence="1 4" id="KW-0808">Transferase</keyword>
<evidence type="ECO:0000313" key="5">
    <source>
        <dbReference type="Proteomes" id="UP000198500"/>
    </source>
</evidence>